<evidence type="ECO:0000313" key="4">
    <source>
        <dbReference type="EMBL" id="CAG9079419.1"/>
    </source>
</evidence>
<evidence type="ECO:0000313" key="3">
    <source>
        <dbReference type="EMBL" id="CAD5207854.1"/>
    </source>
</evidence>
<dbReference type="PROSITE" id="PS00022">
    <property type="entry name" value="EGF_1"/>
    <property type="match status" value="1"/>
</dbReference>
<dbReference type="Proteomes" id="UP000582659">
    <property type="component" value="Unassembled WGS sequence"/>
</dbReference>
<dbReference type="WBParaSite" id="BXY_0880600.1">
    <property type="protein sequence ID" value="BXY_0880600.1"/>
    <property type="gene ID" value="BXY_0880600"/>
</dbReference>
<evidence type="ECO:0000313" key="5">
    <source>
        <dbReference type="Proteomes" id="UP000095284"/>
    </source>
</evidence>
<feature type="domain" description="EGF-like" evidence="1 2">
    <location>
        <begin position="40"/>
        <end position="51"/>
    </location>
</feature>
<evidence type="ECO:0000313" key="7">
    <source>
        <dbReference type="WBParaSite" id="BXY_0880600.1"/>
    </source>
</evidence>
<keyword evidence="6" id="KW-1185">Reference proteome</keyword>
<dbReference type="Proteomes" id="UP000659654">
    <property type="component" value="Unassembled WGS sequence"/>
</dbReference>
<evidence type="ECO:0000313" key="6">
    <source>
        <dbReference type="Proteomes" id="UP000659654"/>
    </source>
</evidence>
<reference evidence="4" key="2">
    <citation type="submission" date="2020-08" db="EMBL/GenBank/DDBJ databases">
        <authorList>
            <person name="Kikuchi T."/>
        </authorList>
    </citation>
    <scope>NUCLEOTIDE SEQUENCE</scope>
    <source>
        <strain evidence="3">Ka4C1</strain>
    </source>
</reference>
<dbReference type="SUPFAM" id="SSF57196">
    <property type="entry name" value="EGF/Laminin"/>
    <property type="match status" value="1"/>
</dbReference>
<dbReference type="EMBL" id="CAJFDI010000001">
    <property type="protein sequence ID" value="CAD5207854.1"/>
    <property type="molecule type" value="Genomic_DNA"/>
</dbReference>
<organism evidence="5 7">
    <name type="scientific">Bursaphelenchus xylophilus</name>
    <name type="common">Pinewood nematode worm</name>
    <name type="synonym">Aphelenchoides xylophilus</name>
    <dbReference type="NCBI Taxonomy" id="6326"/>
    <lineage>
        <taxon>Eukaryota</taxon>
        <taxon>Metazoa</taxon>
        <taxon>Ecdysozoa</taxon>
        <taxon>Nematoda</taxon>
        <taxon>Chromadorea</taxon>
        <taxon>Rhabditida</taxon>
        <taxon>Tylenchina</taxon>
        <taxon>Tylenchomorpha</taxon>
        <taxon>Aphelenchoidea</taxon>
        <taxon>Aphelenchoididae</taxon>
        <taxon>Bursaphelenchus</taxon>
    </lineage>
</organism>
<evidence type="ECO:0000259" key="1">
    <source>
        <dbReference type="PROSITE" id="PS00022"/>
    </source>
</evidence>
<sequence length="98" mass="10985">MVVVFVMTSNMVLAEKIHACIPADSCGGKKINGIDIEYNCVCHEGWAGQYCDQKSNRTNRLSFRTRRVASRSPQFYCEDIETKCVNGVTEVTKKTAKC</sequence>
<dbReference type="EMBL" id="CAJFCV020000001">
    <property type="protein sequence ID" value="CAG9079419.1"/>
    <property type="molecule type" value="Genomic_DNA"/>
</dbReference>
<name>A0A1I7S717_BURXY</name>
<dbReference type="Proteomes" id="UP000095284">
    <property type="component" value="Unplaced"/>
</dbReference>
<protein>
    <submittedName>
        <fullName evidence="3">(pine wood nematode) hypothetical protein</fullName>
    </submittedName>
</protein>
<proteinExistence type="predicted"/>
<dbReference type="AlphaFoldDB" id="A0A1I7S717"/>
<gene>
    <name evidence="3" type="ORF">BXYJ_LOCUS133</name>
</gene>
<dbReference type="SMR" id="A0A1I7S717"/>
<evidence type="ECO:0000259" key="2">
    <source>
        <dbReference type="PROSITE" id="PS01186"/>
    </source>
</evidence>
<accession>A0A1I7S717</accession>
<dbReference type="InterPro" id="IPR000742">
    <property type="entry name" value="EGF"/>
</dbReference>
<dbReference type="PROSITE" id="PS01186">
    <property type="entry name" value="EGF_2"/>
    <property type="match status" value="1"/>
</dbReference>
<reference evidence="7" key="1">
    <citation type="submission" date="2016-11" db="UniProtKB">
        <authorList>
            <consortium name="WormBaseParasite"/>
        </authorList>
    </citation>
    <scope>IDENTIFICATION</scope>
</reference>